<evidence type="ECO:0000256" key="1">
    <source>
        <dbReference type="ARBA" id="ARBA00004202"/>
    </source>
</evidence>
<evidence type="ECO:0000256" key="3">
    <source>
        <dbReference type="ARBA" id="ARBA00022475"/>
    </source>
</evidence>
<dbReference type="GO" id="GO:0005886">
    <property type="term" value="C:plasma membrane"/>
    <property type="evidence" value="ECO:0007669"/>
    <property type="project" value="UniProtKB-SubCell"/>
</dbReference>
<keyword evidence="4" id="KW-0762">Sugar transport</keyword>
<dbReference type="PANTHER" id="PTHR43790:SF3">
    <property type="entry name" value="D-ALLOSE IMPORT ATP-BINDING PROTEIN ALSA-RELATED"/>
    <property type="match status" value="1"/>
</dbReference>
<feature type="domain" description="ABC transporter" evidence="10">
    <location>
        <begin position="17"/>
        <end position="255"/>
    </location>
</feature>
<organism evidence="11 12">
    <name type="scientific">Sorangium cellulosum</name>
    <name type="common">Polyangium cellulosum</name>
    <dbReference type="NCBI Taxonomy" id="56"/>
    <lineage>
        <taxon>Bacteria</taxon>
        <taxon>Pseudomonadati</taxon>
        <taxon>Myxococcota</taxon>
        <taxon>Polyangia</taxon>
        <taxon>Polyangiales</taxon>
        <taxon>Polyangiaceae</taxon>
        <taxon>Sorangium</taxon>
    </lineage>
</organism>
<evidence type="ECO:0000256" key="2">
    <source>
        <dbReference type="ARBA" id="ARBA00022448"/>
    </source>
</evidence>
<keyword evidence="5" id="KW-0677">Repeat</keyword>
<evidence type="ECO:0000313" key="11">
    <source>
        <dbReference type="EMBL" id="KYF79026.1"/>
    </source>
</evidence>
<keyword evidence="2" id="KW-0813">Transport</keyword>
<keyword evidence="6" id="KW-0547">Nucleotide-binding</keyword>
<dbReference type="PROSITE" id="PS00211">
    <property type="entry name" value="ABC_TRANSPORTER_1"/>
    <property type="match status" value="1"/>
</dbReference>
<dbReference type="GO" id="GO:0016887">
    <property type="term" value="F:ATP hydrolysis activity"/>
    <property type="evidence" value="ECO:0007669"/>
    <property type="project" value="InterPro"/>
</dbReference>
<gene>
    <name evidence="11" type="ORF">BE17_08770</name>
</gene>
<name>A0A150RGD6_SORCE</name>
<comment type="caution">
    <text evidence="11">The sequence shown here is derived from an EMBL/GenBank/DDBJ whole genome shotgun (WGS) entry which is preliminary data.</text>
</comment>
<accession>A0A150RGD6</accession>
<dbReference type="SMART" id="SM00382">
    <property type="entry name" value="AAA"/>
    <property type="match status" value="2"/>
</dbReference>
<dbReference type="EMBL" id="JEMB01002703">
    <property type="protein sequence ID" value="KYF79026.1"/>
    <property type="molecule type" value="Genomic_DNA"/>
</dbReference>
<evidence type="ECO:0000256" key="9">
    <source>
        <dbReference type="ARBA" id="ARBA00023136"/>
    </source>
</evidence>
<dbReference type="Gene3D" id="3.40.50.300">
    <property type="entry name" value="P-loop containing nucleotide triphosphate hydrolases"/>
    <property type="match status" value="2"/>
</dbReference>
<evidence type="ECO:0000256" key="7">
    <source>
        <dbReference type="ARBA" id="ARBA00022840"/>
    </source>
</evidence>
<dbReference type="SUPFAM" id="SSF52540">
    <property type="entry name" value="P-loop containing nucleoside triphosphate hydrolases"/>
    <property type="match status" value="2"/>
</dbReference>
<sequence length="520" mass="56044">MTLSPELPTGPDPAPLLAMRGIVKRFPGVTALAGVSLSLRAGEVLAVMGENGAGKSTLMKILGGAYPPDEGQIVIDGAPVALHGVREAKRLGIALVHQELMLASNLDIAANIFLGNEGSNGRLLVRLRRDELNTRAAALMRRVGLSLPPTTPVSALTAGQMQMVEIAKALSVNARIIIMDEPTSSLTAGESAELFGIVRKLRAEGIGIIYISHRMDEVLSLSDRIAVLRDGKHVGDLPRAEATHDRIVAMMVGRELSGHYFPEKRERPPREPVLVVSDLIAPGAPAGVSFTALRGEILGFAGLVGSGRTELMQSIFGATRALGGAMTLEGKPYLPRTTRDAIDRGVYLAPEDRKRHGLVLPMTLVENTSLPNLASYSRWGWLRRDAERRVARAEVDRLRIKTPTLDQRAVNLSGGNQQKIVLGKWLSMSPRVLILDEPTRGIDVGTKAEIYRHMAALADAGITLLMVSSDMEEVLGMSDRVVVMHERRIKGVLQREGLTQERIATLMTGKAEGAEGEVTA</sequence>
<dbReference type="InterPro" id="IPR027417">
    <property type="entry name" value="P-loop_NTPase"/>
</dbReference>
<dbReference type="InterPro" id="IPR003439">
    <property type="entry name" value="ABC_transporter-like_ATP-bd"/>
</dbReference>
<dbReference type="AlphaFoldDB" id="A0A150RGD6"/>
<reference evidence="11 12" key="1">
    <citation type="submission" date="2014-02" db="EMBL/GenBank/DDBJ databases">
        <title>The small core and large imbalanced accessory genome model reveals a collaborative survival strategy of Sorangium cellulosum strains in nature.</title>
        <authorList>
            <person name="Han K."/>
            <person name="Peng R."/>
            <person name="Blom J."/>
            <person name="Li Y.-Z."/>
        </authorList>
    </citation>
    <scope>NUCLEOTIDE SEQUENCE [LARGE SCALE GENOMIC DNA]</scope>
    <source>
        <strain evidence="11 12">So0011-07</strain>
    </source>
</reference>
<dbReference type="CDD" id="cd03215">
    <property type="entry name" value="ABC_Carb_Monos_II"/>
    <property type="match status" value="1"/>
</dbReference>
<evidence type="ECO:0000313" key="12">
    <source>
        <dbReference type="Proteomes" id="UP000075635"/>
    </source>
</evidence>
<comment type="subcellular location">
    <subcellularLocation>
        <location evidence="1">Cell membrane</location>
        <topology evidence="1">Peripheral membrane protein</topology>
    </subcellularLocation>
</comment>
<protein>
    <submittedName>
        <fullName evidence="11">D-ribose transporter ATP-binding protein</fullName>
    </submittedName>
</protein>
<evidence type="ECO:0000256" key="5">
    <source>
        <dbReference type="ARBA" id="ARBA00022737"/>
    </source>
</evidence>
<dbReference type="PANTHER" id="PTHR43790">
    <property type="entry name" value="CARBOHYDRATE TRANSPORT ATP-BINDING PROTEIN MG119-RELATED"/>
    <property type="match status" value="1"/>
</dbReference>
<dbReference type="Pfam" id="PF00005">
    <property type="entry name" value="ABC_tran"/>
    <property type="match status" value="2"/>
</dbReference>
<dbReference type="PROSITE" id="PS50893">
    <property type="entry name" value="ABC_TRANSPORTER_2"/>
    <property type="match status" value="2"/>
</dbReference>
<keyword evidence="8" id="KW-1278">Translocase</keyword>
<dbReference type="InterPro" id="IPR017871">
    <property type="entry name" value="ABC_transporter-like_CS"/>
</dbReference>
<proteinExistence type="predicted"/>
<keyword evidence="7 11" id="KW-0067">ATP-binding</keyword>
<evidence type="ECO:0000256" key="6">
    <source>
        <dbReference type="ARBA" id="ARBA00022741"/>
    </source>
</evidence>
<dbReference type="Proteomes" id="UP000075635">
    <property type="component" value="Unassembled WGS sequence"/>
</dbReference>
<keyword evidence="9" id="KW-0472">Membrane</keyword>
<evidence type="ECO:0000256" key="4">
    <source>
        <dbReference type="ARBA" id="ARBA00022597"/>
    </source>
</evidence>
<evidence type="ECO:0000259" key="10">
    <source>
        <dbReference type="PROSITE" id="PS50893"/>
    </source>
</evidence>
<feature type="domain" description="ABC transporter" evidence="10">
    <location>
        <begin position="269"/>
        <end position="511"/>
    </location>
</feature>
<dbReference type="InterPro" id="IPR050107">
    <property type="entry name" value="ABC_carbohydrate_import_ATPase"/>
</dbReference>
<keyword evidence="3" id="KW-1003">Cell membrane</keyword>
<dbReference type="GO" id="GO:0005524">
    <property type="term" value="F:ATP binding"/>
    <property type="evidence" value="ECO:0007669"/>
    <property type="project" value="UniProtKB-KW"/>
</dbReference>
<dbReference type="InterPro" id="IPR003593">
    <property type="entry name" value="AAA+_ATPase"/>
</dbReference>
<dbReference type="FunFam" id="3.40.50.300:FF:000127">
    <property type="entry name" value="Ribose import ATP-binding protein RbsA"/>
    <property type="match status" value="1"/>
</dbReference>
<evidence type="ECO:0000256" key="8">
    <source>
        <dbReference type="ARBA" id="ARBA00022967"/>
    </source>
</evidence>
<dbReference type="CDD" id="cd03216">
    <property type="entry name" value="ABC_Carb_Monos_I"/>
    <property type="match status" value="1"/>
</dbReference>